<evidence type="ECO:0000313" key="4">
    <source>
        <dbReference type="RefSeq" id="XP_008446686.2"/>
    </source>
</evidence>
<reference evidence="4" key="1">
    <citation type="submission" date="2025-08" db="UniProtKB">
        <authorList>
            <consortium name="RefSeq"/>
        </authorList>
    </citation>
    <scope>IDENTIFICATION</scope>
    <source>
        <tissue evidence="4">Stem</tissue>
    </source>
</reference>
<dbReference type="PANTHER" id="PTHR38225:SF3">
    <property type="entry name" value="RX N-TERMINAL DOMAIN-CONTAINING PROTEIN"/>
    <property type="match status" value="1"/>
</dbReference>
<dbReference type="RefSeq" id="XP_008446686.2">
    <property type="nucleotide sequence ID" value="XM_008448464.3"/>
</dbReference>
<accession>A0A1S3BFP0</accession>
<dbReference type="PANTHER" id="PTHR38225">
    <property type="entry name" value="PROTEIN, PUTATIVE-RELATED"/>
    <property type="match status" value="1"/>
</dbReference>
<feature type="transmembrane region" description="Helical" evidence="2">
    <location>
        <begin position="118"/>
        <end position="140"/>
    </location>
</feature>
<proteinExistence type="predicted"/>
<dbReference type="KEGG" id="cmo:103489333"/>
<dbReference type="AlphaFoldDB" id="A0A1S3BFP0"/>
<sequence>MASSAGLPSFHYFHPPSSRQRRPSDHCSAPRCHSRTGDEENEKDIVEANLTVLRTRMEDLRKKERRIPIPIPIRQRGMEEFDDGRRYLSSKLDGGCFDGKKLKNGALISGCLEVVSTVGGAVGLVFVGGSLGICLVSFIVRHFW</sequence>
<dbReference type="GeneID" id="103489333"/>
<keyword evidence="2" id="KW-0472">Membrane</keyword>
<organism evidence="3 4">
    <name type="scientific">Cucumis melo</name>
    <name type="common">Muskmelon</name>
    <dbReference type="NCBI Taxonomy" id="3656"/>
    <lineage>
        <taxon>Eukaryota</taxon>
        <taxon>Viridiplantae</taxon>
        <taxon>Streptophyta</taxon>
        <taxon>Embryophyta</taxon>
        <taxon>Tracheophyta</taxon>
        <taxon>Spermatophyta</taxon>
        <taxon>Magnoliopsida</taxon>
        <taxon>eudicotyledons</taxon>
        <taxon>Gunneridae</taxon>
        <taxon>Pentapetalae</taxon>
        <taxon>rosids</taxon>
        <taxon>fabids</taxon>
        <taxon>Cucurbitales</taxon>
        <taxon>Cucurbitaceae</taxon>
        <taxon>Benincaseae</taxon>
        <taxon>Cucumis</taxon>
    </lineage>
</organism>
<keyword evidence="2" id="KW-1133">Transmembrane helix</keyword>
<feature type="region of interest" description="Disordered" evidence="1">
    <location>
        <begin position="1"/>
        <end position="40"/>
    </location>
</feature>
<dbReference type="Gramene" id="MELO3C012296.2.1">
    <property type="protein sequence ID" value="MELO3C012296.2.1"/>
    <property type="gene ID" value="MELO3C012296.2"/>
</dbReference>
<keyword evidence="2" id="KW-0812">Transmembrane</keyword>
<keyword evidence="3" id="KW-1185">Reference proteome</keyword>
<name>A0A1S3BFP0_CUCME</name>
<evidence type="ECO:0000256" key="2">
    <source>
        <dbReference type="SAM" id="Phobius"/>
    </source>
</evidence>
<evidence type="ECO:0000313" key="3">
    <source>
        <dbReference type="Proteomes" id="UP001652600"/>
    </source>
</evidence>
<dbReference type="InParanoid" id="A0A1S3BFP0"/>
<gene>
    <name evidence="4" type="primary">LOC103489333</name>
</gene>
<evidence type="ECO:0000256" key="1">
    <source>
        <dbReference type="SAM" id="MobiDB-lite"/>
    </source>
</evidence>
<dbReference type="Proteomes" id="UP001652600">
    <property type="component" value="Chromosome 10"/>
</dbReference>
<protein>
    <submittedName>
        <fullName evidence="4">Uncharacterized protein LOC103489333</fullName>
    </submittedName>
</protein>